<dbReference type="InParanoid" id="G8YIT5"/>
<feature type="compositionally biased region" description="Polar residues" evidence="5">
    <location>
        <begin position="103"/>
        <end position="122"/>
    </location>
</feature>
<feature type="compositionally biased region" description="Polar residues" evidence="5">
    <location>
        <begin position="1"/>
        <end position="10"/>
    </location>
</feature>
<feature type="region of interest" description="Disordered" evidence="5">
    <location>
        <begin position="1"/>
        <end position="57"/>
    </location>
</feature>
<keyword evidence="4" id="KW-0788">Thiol protease</keyword>
<comment type="similarity">
    <text evidence="1">Belongs to the peptidase C48 family.</text>
</comment>
<dbReference type="EMBL" id="FO082052">
    <property type="protein sequence ID" value="CCE80995.1"/>
    <property type="molecule type" value="Genomic_DNA"/>
</dbReference>
<evidence type="ECO:0000256" key="4">
    <source>
        <dbReference type="ARBA" id="ARBA00022807"/>
    </source>
</evidence>
<keyword evidence="9" id="KW-1185">Reference proteome</keyword>
<evidence type="ECO:0000313" key="9">
    <source>
        <dbReference type="Proteomes" id="UP000005222"/>
    </source>
</evidence>
<dbReference type="GO" id="GO:0016926">
    <property type="term" value="P:protein desumoylation"/>
    <property type="evidence" value="ECO:0007669"/>
    <property type="project" value="TreeGrafter"/>
</dbReference>
<dbReference type="Proteomes" id="UP000005222">
    <property type="component" value="Chromosome H"/>
</dbReference>
<dbReference type="InterPro" id="IPR003653">
    <property type="entry name" value="Peptidase_C48_C"/>
</dbReference>
<dbReference type="Gene3D" id="3.40.395.10">
    <property type="entry name" value="Adenoviral Proteinase, Chain A"/>
    <property type="match status" value="1"/>
</dbReference>
<reference evidence="9" key="2">
    <citation type="journal article" date="2012" name="G3 (Bethesda)">
        <title>Pichia sorbitophila, an interspecies yeast hybrid reveals early steps of genome resolution following polyploidization.</title>
        <authorList>
            <person name="Leh Louis V."/>
            <person name="Despons L."/>
            <person name="Friedrich A."/>
            <person name="Martin T."/>
            <person name="Durrens P."/>
            <person name="Casaregola S."/>
            <person name="Neuveglise C."/>
            <person name="Fairhead C."/>
            <person name="Marck C."/>
            <person name="Cruz J.A."/>
            <person name="Straub M.L."/>
            <person name="Kugler V."/>
            <person name="Sacerdot C."/>
            <person name="Uzunov Z."/>
            <person name="Thierry A."/>
            <person name="Weiss S."/>
            <person name="Bleykasten C."/>
            <person name="De Montigny J."/>
            <person name="Jacques N."/>
            <person name="Jung P."/>
            <person name="Lemaire M."/>
            <person name="Mallet S."/>
            <person name="Morel G."/>
            <person name="Richard G.F."/>
            <person name="Sarkar A."/>
            <person name="Savel G."/>
            <person name="Schacherer J."/>
            <person name="Seret M.L."/>
            <person name="Talla E."/>
            <person name="Samson G."/>
            <person name="Jubin C."/>
            <person name="Poulain J."/>
            <person name="Vacherie B."/>
            <person name="Barbe V."/>
            <person name="Pelletier E."/>
            <person name="Sherman D.J."/>
            <person name="Westhof E."/>
            <person name="Weissenbach J."/>
            <person name="Baret P.V."/>
            <person name="Wincker P."/>
            <person name="Gaillardin C."/>
            <person name="Dujon B."/>
            <person name="Souciet J.L."/>
        </authorList>
    </citation>
    <scope>NUCLEOTIDE SEQUENCE [LARGE SCALE GENOMIC DNA]</scope>
    <source>
        <strain evidence="9">ATCC MYA-4447 / BCRC 22081 / CBS 7064 / NBRC 10061 / NRRL Y-12695</strain>
    </source>
</reference>
<dbReference type="PANTHER" id="PTHR12606">
    <property type="entry name" value="SENTRIN/SUMO-SPECIFIC PROTEASE"/>
    <property type="match status" value="1"/>
</dbReference>
<dbReference type="PROSITE" id="PS50600">
    <property type="entry name" value="ULP_PROTEASE"/>
    <property type="match status" value="1"/>
</dbReference>
<dbReference type="InterPro" id="IPR038765">
    <property type="entry name" value="Papain-like_cys_pep_sf"/>
</dbReference>
<dbReference type="eggNOG" id="KOG0778">
    <property type="taxonomic scope" value="Eukaryota"/>
</dbReference>
<dbReference type="STRING" id="559304.G8YIT5"/>
<evidence type="ECO:0000313" key="8">
    <source>
        <dbReference type="EMBL" id="CCE80995.1"/>
    </source>
</evidence>
<dbReference type="Pfam" id="PF02902">
    <property type="entry name" value="Peptidase_C48"/>
    <property type="match status" value="1"/>
</dbReference>
<dbReference type="HOGENOM" id="CLU_041928_0_0_1"/>
<feature type="region of interest" description="Disordered" evidence="5">
    <location>
        <begin position="150"/>
        <end position="171"/>
    </location>
</feature>
<evidence type="ECO:0000256" key="1">
    <source>
        <dbReference type="ARBA" id="ARBA00005234"/>
    </source>
</evidence>
<dbReference type="GO" id="GO:0016929">
    <property type="term" value="F:deSUMOylase activity"/>
    <property type="evidence" value="ECO:0007669"/>
    <property type="project" value="TreeGrafter"/>
</dbReference>
<proteinExistence type="inferred from homology"/>
<gene>
    <name evidence="7" type="primary">Piso0_003332</name>
    <name evidence="7" type="ORF">GNLVRS01_PISO0G09994g</name>
    <name evidence="8" type="ORF">GNLVRS01_PISO0H09995g</name>
</gene>
<dbReference type="PANTHER" id="PTHR12606:SF141">
    <property type="entry name" value="GH15225P-RELATED"/>
    <property type="match status" value="1"/>
</dbReference>
<dbReference type="OrthoDB" id="1939479at2759"/>
<protein>
    <submittedName>
        <fullName evidence="7">Piso0_003332 protein</fullName>
    </submittedName>
</protein>
<dbReference type="GO" id="GO:0006508">
    <property type="term" value="P:proteolysis"/>
    <property type="evidence" value="ECO:0007669"/>
    <property type="project" value="UniProtKB-KW"/>
</dbReference>
<dbReference type="SUPFAM" id="SSF54001">
    <property type="entry name" value="Cysteine proteinases"/>
    <property type="match status" value="1"/>
</dbReference>
<keyword evidence="3" id="KW-0378">Hydrolase</keyword>
<evidence type="ECO:0000259" key="6">
    <source>
        <dbReference type="PROSITE" id="PS50600"/>
    </source>
</evidence>
<accession>G8YIT5</accession>
<evidence type="ECO:0000313" key="7">
    <source>
        <dbReference type="EMBL" id="CCE80230.1"/>
    </source>
</evidence>
<evidence type="ECO:0000256" key="5">
    <source>
        <dbReference type="SAM" id="MobiDB-lite"/>
    </source>
</evidence>
<feature type="domain" description="Ubiquitin-like protease family profile" evidence="6">
    <location>
        <begin position="301"/>
        <end position="461"/>
    </location>
</feature>
<dbReference type="AlphaFoldDB" id="G8YIT5"/>
<reference evidence="7" key="1">
    <citation type="submission" date="2011-10" db="EMBL/GenBank/DDBJ databases">
        <authorList>
            <person name="Genoscope - CEA"/>
        </authorList>
    </citation>
    <scope>NUCLEOTIDE SEQUENCE</scope>
</reference>
<keyword evidence="2" id="KW-0645">Protease</keyword>
<evidence type="ECO:0000256" key="2">
    <source>
        <dbReference type="ARBA" id="ARBA00022670"/>
    </source>
</evidence>
<dbReference type="EMBL" id="FO082053">
    <property type="protein sequence ID" value="CCE80230.1"/>
    <property type="molecule type" value="Genomic_DNA"/>
</dbReference>
<dbReference type="Proteomes" id="UP000005222">
    <property type="component" value="Chromosome G"/>
</dbReference>
<feature type="compositionally biased region" description="Basic and acidic residues" evidence="5">
    <location>
        <begin position="11"/>
        <end position="21"/>
    </location>
</feature>
<sequence>METDSAMQYSEESRLAGRAMDDGPPAVQNGSSGSRDTKEGAPGSEMEEEAGSKADTDLSGMGRVGSIQTLIKSFVLLLVHNVVRVFGNTMARQNRIEPAGIQASDSGEQQITEGSSHSNNAEENTESDASVVVLDVKTYDPEATFESYWSQKMQQHRSKSPRKGQYGTSLRGSVLNSDYGRHVYTDPSQRALTYYEDSGTGNRSILDTGSYDYDAYVSKFYLPREPIARDKYSVVGSLIENITLDDISGIEENRKHRRDLISKERESAKSFITPLSSDQEQLVNKYWRSPPYTFVVSGFQIEITSRDLQTLKYGNWLNDNIIDFYFNLITEKNPRVYGWTTHFFTTLKQKGYQSVARWAKRRKLDVTAKDIILVPVNIMGTHWALAVINNIEKRFQYFDSLSSRGNMPALQLLRTYMKEEGKKLGSSINFESYEIQAAMPSPQQNNGSDCGVFTCVCANYISRGKQLTYSQKDMKIIRKNMAYEIITKNLLH</sequence>
<evidence type="ECO:0000256" key="3">
    <source>
        <dbReference type="ARBA" id="ARBA00022801"/>
    </source>
</evidence>
<feature type="region of interest" description="Disordered" evidence="5">
    <location>
        <begin position="97"/>
        <end position="129"/>
    </location>
</feature>
<dbReference type="GO" id="GO:0005634">
    <property type="term" value="C:nucleus"/>
    <property type="evidence" value="ECO:0007669"/>
    <property type="project" value="TreeGrafter"/>
</dbReference>
<organism evidence="7 9">
    <name type="scientific">Pichia sorbitophila (strain ATCC MYA-4447 / BCRC 22081 / CBS 7064 / NBRC 10061 / NRRL Y-12695)</name>
    <name type="common">Hybrid yeast</name>
    <dbReference type="NCBI Taxonomy" id="559304"/>
    <lineage>
        <taxon>Eukaryota</taxon>
        <taxon>Fungi</taxon>
        <taxon>Dikarya</taxon>
        <taxon>Ascomycota</taxon>
        <taxon>Saccharomycotina</taxon>
        <taxon>Pichiomycetes</taxon>
        <taxon>Debaryomycetaceae</taxon>
        <taxon>Millerozyma</taxon>
    </lineage>
</organism>
<name>G8YIT5_PICSO</name>